<feature type="coiled-coil region" evidence="2">
    <location>
        <begin position="164"/>
        <end position="191"/>
    </location>
</feature>
<dbReference type="OrthoDB" id="9778236at2"/>
<evidence type="ECO:0000256" key="3">
    <source>
        <dbReference type="SAM" id="Phobius"/>
    </source>
</evidence>
<dbReference type="Proteomes" id="UP000317977">
    <property type="component" value="Unassembled WGS sequence"/>
</dbReference>
<keyword evidence="6" id="KW-1185">Reference proteome</keyword>
<dbReference type="PANTHER" id="PTHR30438:SF2">
    <property type="entry name" value="MEMBRANE PROTEIN"/>
    <property type="match status" value="1"/>
</dbReference>
<evidence type="ECO:0000313" key="5">
    <source>
        <dbReference type="EMBL" id="TWU46876.1"/>
    </source>
</evidence>
<dbReference type="NCBIfam" id="TIGR01730">
    <property type="entry name" value="RND_mfp"/>
    <property type="match status" value="1"/>
</dbReference>
<dbReference type="GO" id="GO:0022857">
    <property type="term" value="F:transmembrane transporter activity"/>
    <property type="evidence" value="ECO:0007669"/>
    <property type="project" value="InterPro"/>
</dbReference>
<dbReference type="Gene3D" id="2.40.50.100">
    <property type="match status" value="1"/>
</dbReference>
<accession>A0A5C6EH00</accession>
<sequence length="340" mass="37333">MKNLVGVIARLALVVAVAGVGYFGWQWWLAQQPEPLPQGIVFGNGRIEAVQVDVATKYAGRVEDVLAREGDLVEKGQLLVRMDTLELEAALAQTQAQFAEAEQAITQSEAILLERESELNLAESTLRRAEKLLPQRALSQEEYDQKKSQREVASASVAAAKASVNTAKRSADAAKAAVNQIEVQIADAQLKAPTIGRVLYRLAEEGEVLAAGGKVMTLMDLSDIYMEIFLPAKDATRLSIGADARIVLDVAPGYAGVAKVTFVSPEAQFTPKQVETQEERDKLMFRVKVHVPHDQVVKHIEKIKSGIRGVAYVKLDDSVAWPAELNRLFPDDLSQMKYER</sequence>
<comment type="similarity">
    <text evidence="1">Belongs to the membrane fusion protein (MFP) (TC 8.A.1) family.</text>
</comment>
<evidence type="ECO:0000256" key="1">
    <source>
        <dbReference type="ARBA" id="ARBA00009477"/>
    </source>
</evidence>
<dbReference type="EMBL" id="SJPX01000006">
    <property type="protein sequence ID" value="TWU46876.1"/>
    <property type="molecule type" value="Genomic_DNA"/>
</dbReference>
<evidence type="ECO:0000256" key="2">
    <source>
        <dbReference type="SAM" id="Coils"/>
    </source>
</evidence>
<comment type="caution">
    <text evidence="5">The sequence shown here is derived from an EMBL/GenBank/DDBJ whole genome shotgun (WGS) entry which is preliminary data.</text>
</comment>
<gene>
    <name evidence="5" type="primary">macA_5</name>
    <name evidence="5" type="ORF">Poly59_58490</name>
</gene>
<dbReference type="RefSeq" id="WP_146537311.1">
    <property type="nucleotide sequence ID" value="NZ_SJPX01000006.1"/>
</dbReference>
<keyword evidence="2" id="KW-0175">Coiled coil</keyword>
<dbReference type="AlphaFoldDB" id="A0A5C6EH00"/>
<keyword evidence="3" id="KW-0472">Membrane</keyword>
<evidence type="ECO:0000259" key="4">
    <source>
        <dbReference type="Pfam" id="PF25876"/>
    </source>
</evidence>
<feature type="domain" description="Multidrug resistance protein MdtA-like alpha-helical hairpin" evidence="4">
    <location>
        <begin position="106"/>
        <end position="168"/>
    </location>
</feature>
<name>A0A5C6EH00_9BACT</name>
<dbReference type="InterPro" id="IPR006143">
    <property type="entry name" value="RND_pump_MFP"/>
</dbReference>
<keyword evidence="3" id="KW-1133">Transmembrane helix</keyword>
<dbReference type="GO" id="GO:0005886">
    <property type="term" value="C:plasma membrane"/>
    <property type="evidence" value="ECO:0007669"/>
    <property type="project" value="TreeGrafter"/>
</dbReference>
<dbReference type="InterPro" id="IPR058624">
    <property type="entry name" value="MdtA-like_HH"/>
</dbReference>
<feature type="transmembrane region" description="Helical" evidence="3">
    <location>
        <begin position="7"/>
        <end position="28"/>
    </location>
</feature>
<dbReference type="Gene3D" id="1.10.287.470">
    <property type="entry name" value="Helix hairpin bin"/>
    <property type="match status" value="1"/>
</dbReference>
<dbReference type="PANTHER" id="PTHR30438">
    <property type="entry name" value="36 KDA ANTIGEN-RELATED"/>
    <property type="match status" value="1"/>
</dbReference>
<feature type="coiled-coil region" evidence="2">
    <location>
        <begin position="82"/>
        <end position="132"/>
    </location>
</feature>
<protein>
    <submittedName>
        <fullName evidence="5">Macrolide export protein MacA</fullName>
    </submittedName>
</protein>
<proteinExistence type="inferred from homology"/>
<keyword evidence="3" id="KW-0812">Transmembrane</keyword>
<dbReference type="Gene3D" id="2.40.30.170">
    <property type="match status" value="1"/>
</dbReference>
<dbReference type="Pfam" id="PF25876">
    <property type="entry name" value="HH_MFP_RND"/>
    <property type="match status" value="1"/>
</dbReference>
<evidence type="ECO:0000313" key="6">
    <source>
        <dbReference type="Proteomes" id="UP000317977"/>
    </source>
</evidence>
<dbReference type="SUPFAM" id="SSF111369">
    <property type="entry name" value="HlyD-like secretion proteins"/>
    <property type="match status" value="1"/>
</dbReference>
<organism evidence="5 6">
    <name type="scientific">Rubripirellula reticaptiva</name>
    <dbReference type="NCBI Taxonomy" id="2528013"/>
    <lineage>
        <taxon>Bacteria</taxon>
        <taxon>Pseudomonadati</taxon>
        <taxon>Planctomycetota</taxon>
        <taxon>Planctomycetia</taxon>
        <taxon>Pirellulales</taxon>
        <taxon>Pirellulaceae</taxon>
        <taxon>Rubripirellula</taxon>
    </lineage>
</organism>
<reference evidence="5 6" key="1">
    <citation type="submission" date="2019-02" db="EMBL/GenBank/DDBJ databases">
        <title>Deep-cultivation of Planctomycetes and their phenomic and genomic characterization uncovers novel biology.</title>
        <authorList>
            <person name="Wiegand S."/>
            <person name="Jogler M."/>
            <person name="Boedeker C."/>
            <person name="Pinto D."/>
            <person name="Vollmers J."/>
            <person name="Rivas-Marin E."/>
            <person name="Kohn T."/>
            <person name="Peeters S.H."/>
            <person name="Heuer A."/>
            <person name="Rast P."/>
            <person name="Oberbeckmann S."/>
            <person name="Bunk B."/>
            <person name="Jeske O."/>
            <person name="Meyerdierks A."/>
            <person name="Storesund J.E."/>
            <person name="Kallscheuer N."/>
            <person name="Luecker S."/>
            <person name="Lage O.M."/>
            <person name="Pohl T."/>
            <person name="Merkel B.J."/>
            <person name="Hornburger P."/>
            <person name="Mueller R.-W."/>
            <person name="Bruemmer F."/>
            <person name="Labrenz M."/>
            <person name="Spormann A.M."/>
            <person name="Op Den Camp H."/>
            <person name="Overmann J."/>
            <person name="Amann R."/>
            <person name="Jetten M.S.M."/>
            <person name="Mascher T."/>
            <person name="Medema M.H."/>
            <person name="Devos D.P."/>
            <person name="Kaster A.-K."/>
            <person name="Ovreas L."/>
            <person name="Rohde M."/>
            <person name="Galperin M.Y."/>
            <person name="Jogler C."/>
        </authorList>
    </citation>
    <scope>NUCLEOTIDE SEQUENCE [LARGE SCALE GENOMIC DNA]</scope>
    <source>
        <strain evidence="5 6">Poly59</strain>
    </source>
</reference>